<dbReference type="STRING" id="1335309.GA0116948_106122"/>
<dbReference type="RefSeq" id="WP_123891707.1">
    <property type="nucleotide sequence ID" value="NZ_FMAR01000006.1"/>
</dbReference>
<evidence type="ECO:0000256" key="1">
    <source>
        <dbReference type="SAM" id="MobiDB-lite"/>
    </source>
</evidence>
<feature type="signal peptide" evidence="2">
    <location>
        <begin position="1"/>
        <end position="20"/>
    </location>
</feature>
<feature type="chain" id="PRO_5008690686" description="DUF4296 domain-containing protein" evidence="2">
    <location>
        <begin position="21"/>
        <end position="165"/>
    </location>
</feature>
<organism evidence="3 4">
    <name type="scientific">Chitinophaga costaii</name>
    <dbReference type="NCBI Taxonomy" id="1335309"/>
    <lineage>
        <taxon>Bacteria</taxon>
        <taxon>Pseudomonadati</taxon>
        <taxon>Bacteroidota</taxon>
        <taxon>Chitinophagia</taxon>
        <taxon>Chitinophagales</taxon>
        <taxon>Chitinophagaceae</taxon>
        <taxon>Chitinophaga</taxon>
    </lineage>
</organism>
<evidence type="ECO:0008006" key="5">
    <source>
        <dbReference type="Google" id="ProtNLM"/>
    </source>
</evidence>
<evidence type="ECO:0000256" key="2">
    <source>
        <dbReference type="SAM" id="SignalP"/>
    </source>
</evidence>
<keyword evidence="2" id="KW-0732">Signal</keyword>
<gene>
    <name evidence="3" type="ORF">GA0116948_106122</name>
</gene>
<feature type="region of interest" description="Disordered" evidence="1">
    <location>
        <begin position="145"/>
        <end position="165"/>
    </location>
</feature>
<dbReference type="Proteomes" id="UP000242818">
    <property type="component" value="Unassembled WGS sequence"/>
</dbReference>
<accession>A0A1C4DUV7</accession>
<keyword evidence="4" id="KW-1185">Reference proteome</keyword>
<protein>
    <recommendedName>
        <fullName evidence="5">DUF4296 domain-containing protein</fullName>
    </recommendedName>
</protein>
<proteinExistence type="predicted"/>
<dbReference type="EMBL" id="FMAR01000006">
    <property type="protein sequence ID" value="SCC35051.1"/>
    <property type="molecule type" value="Genomic_DNA"/>
</dbReference>
<name>A0A1C4DUV7_9BACT</name>
<evidence type="ECO:0000313" key="3">
    <source>
        <dbReference type="EMBL" id="SCC35051.1"/>
    </source>
</evidence>
<sequence>MKHLLSILLFLSALAGTAAAKGVTPGDNDDDRGIPKTAVYAKAIRLEEFMWILPSAAVQHEVATARLDQAEFEKAVVDLYKWYLLANKNGTNNQFLNAYGKELSFHFKVDPKTLQLYLQFIKNNFPGLSEEDLINDKKTAANRKKFAPVSTRDDMESPMSFSLTK</sequence>
<evidence type="ECO:0000313" key="4">
    <source>
        <dbReference type="Proteomes" id="UP000242818"/>
    </source>
</evidence>
<reference evidence="3 4" key="1">
    <citation type="submission" date="2016-08" db="EMBL/GenBank/DDBJ databases">
        <authorList>
            <person name="Seilhamer J.J."/>
        </authorList>
    </citation>
    <scope>NUCLEOTIDE SEQUENCE [LARGE SCALE GENOMIC DNA]</scope>
    <source>
        <strain evidence="3 4">A37T2</strain>
    </source>
</reference>
<dbReference type="OrthoDB" id="678585at2"/>
<dbReference type="AlphaFoldDB" id="A0A1C4DUV7"/>